<gene>
    <name evidence="2" type="ORF">NB231_11749</name>
</gene>
<dbReference type="SUPFAM" id="SSF53474">
    <property type="entry name" value="alpha/beta-Hydrolases"/>
    <property type="match status" value="1"/>
</dbReference>
<dbReference type="HOGENOM" id="CLU_114499_0_0_6"/>
<dbReference type="Gene3D" id="3.40.50.1820">
    <property type="entry name" value="alpha/beta hydrolase"/>
    <property type="match status" value="1"/>
</dbReference>
<organism evidence="2 3">
    <name type="scientific">Nitrococcus mobilis Nb-231</name>
    <dbReference type="NCBI Taxonomy" id="314278"/>
    <lineage>
        <taxon>Bacteria</taxon>
        <taxon>Pseudomonadati</taxon>
        <taxon>Pseudomonadota</taxon>
        <taxon>Gammaproteobacteria</taxon>
        <taxon>Chromatiales</taxon>
        <taxon>Ectothiorhodospiraceae</taxon>
        <taxon>Nitrococcus</taxon>
    </lineage>
</organism>
<sequence length="166" mass="18664">MSTSVYFAHGKESGPWGYKITALAELARRRGLAVESPDFRFTYDADERVRYLLSLNPPRGNALVLVGSSMGGYVTSVASRTLNPRGLFLIAPALLMPGYQVDTPPCASLVEIVHGWADEVIPVEHSWRFAQQHRVRLHVLDGNHTLNVHLPRLERLFENFLDELQL</sequence>
<dbReference type="Proteomes" id="UP000003374">
    <property type="component" value="Unassembled WGS sequence"/>
</dbReference>
<dbReference type="InterPro" id="IPR000073">
    <property type="entry name" value="AB_hydrolase_1"/>
</dbReference>
<dbReference type="EMBL" id="AAOF01000003">
    <property type="protein sequence ID" value="EAR22408.1"/>
    <property type="molecule type" value="Genomic_DNA"/>
</dbReference>
<proteinExistence type="predicted"/>
<protein>
    <recommendedName>
        <fullName evidence="1">AB hydrolase-1 domain-containing protein</fullName>
    </recommendedName>
</protein>
<keyword evidence="3" id="KW-1185">Reference proteome</keyword>
<evidence type="ECO:0000313" key="2">
    <source>
        <dbReference type="EMBL" id="EAR22408.1"/>
    </source>
</evidence>
<dbReference type="InterPro" id="IPR029058">
    <property type="entry name" value="AB_hydrolase_fold"/>
</dbReference>
<comment type="caution">
    <text evidence="2">The sequence shown here is derived from an EMBL/GenBank/DDBJ whole genome shotgun (WGS) entry which is preliminary data.</text>
</comment>
<feature type="domain" description="AB hydrolase-1" evidence="1">
    <location>
        <begin position="5"/>
        <end position="118"/>
    </location>
</feature>
<dbReference type="eggNOG" id="COG1073">
    <property type="taxonomic scope" value="Bacteria"/>
</dbReference>
<accession>A4BPA7</accession>
<dbReference type="AlphaFoldDB" id="A4BPA7"/>
<dbReference type="RefSeq" id="WP_005002735.1">
    <property type="nucleotide sequence ID" value="NZ_CH672427.1"/>
</dbReference>
<dbReference type="STRING" id="314278.NB231_11749"/>
<evidence type="ECO:0000259" key="1">
    <source>
        <dbReference type="Pfam" id="PF12697"/>
    </source>
</evidence>
<name>A4BPA7_9GAMM</name>
<evidence type="ECO:0000313" key="3">
    <source>
        <dbReference type="Proteomes" id="UP000003374"/>
    </source>
</evidence>
<dbReference type="Pfam" id="PF12697">
    <property type="entry name" value="Abhydrolase_6"/>
    <property type="match status" value="1"/>
</dbReference>
<reference evidence="2 3" key="1">
    <citation type="submission" date="2006-02" db="EMBL/GenBank/DDBJ databases">
        <authorList>
            <person name="Waterbury J."/>
            <person name="Ferriera S."/>
            <person name="Johnson J."/>
            <person name="Kravitz S."/>
            <person name="Halpern A."/>
            <person name="Remington K."/>
            <person name="Beeson K."/>
            <person name="Tran B."/>
            <person name="Rogers Y.-H."/>
            <person name="Friedman R."/>
            <person name="Venter J.C."/>
        </authorList>
    </citation>
    <scope>NUCLEOTIDE SEQUENCE [LARGE SCALE GENOMIC DNA]</scope>
    <source>
        <strain evidence="2 3">Nb-231</strain>
    </source>
</reference>
<dbReference type="OrthoDB" id="264572at2"/>